<dbReference type="Pfam" id="PF12796">
    <property type="entry name" value="Ank_2"/>
    <property type="match status" value="1"/>
</dbReference>
<evidence type="ECO:0000313" key="1">
    <source>
        <dbReference type="EMBL" id="KAF0683927.1"/>
    </source>
</evidence>
<dbReference type="SUPFAM" id="SSF48403">
    <property type="entry name" value="Ankyrin repeat"/>
    <property type="match status" value="1"/>
</dbReference>
<keyword evidence="3" id="KW-1185">Reference proteome</keyword>
<evidence type="ECO:0000313" key="3">
    <source>
        <dbReference type="Proteomes" id="UP000332933"/>
    </source>
</evidence>
<dbReference type="EMBL" id="VJMH01007338">
    <property type="protein sequence ID" value="KAF0683927.1"/>
    <property type="molecule type" value="Genomic_DNA"/>
</dbReference>
<dbReference type="PANTHER" id="PTHR46586">
    <property type="entry name" value="ANKYRIN REPEAT-CONTAINING PROTEIN"/>
    <property type="match status" value="1"/>
</dbReference>
<dbReference type="Pfam" id="PF13637">
    <property type="entry name" value="Ank_4"/>
    <property type="match status" value="1"/>
</dbReference>
<dbReference type="OrthoDB" id="90993at2759"/>
<dbReference type="AlphaFoldDB" id="A0A485LQW1"/>
<proteinExistence type="predicted"/>
<gene>
    <name evidence="2" type="primary">Aste57867_24008</name>
    <name evidence="1" type="ORF">As57867_023935</name>
    <name evidence="2" type="ORF">ASTE57867_24008</name>
</gene>
<sequence length="468" mass="51067">MTTTPPKRELFPRQATATFRDILALPELAHMLPLFQRGHLHQDFRPFQTLALPNLNVPWASRAFPTAFMDTVDALLTRWLALHESSRLLRLCRAIPPMHAIVFVHCVYRGHVDLCAFVHAALGFPPDQLPLKDIAVCGNQMPCLVWLDSVEFPVEVALRGVTWCAQLGGLEMLQYILAHRYCVCPPPETLDVAATNGHLDIVRWLHTHGAQCTMYALANALQGHHFNVTRFLVVNRTEGCTAAMLLEWIVGQGDVDIAHFLHEYYPVLQWTASQMDDVAARGHLALLTWLHDTSDAGCTTLAMDAAAGNGHLDVVQFLHTRRTEGCSANAIKNAAGHGHLEVVHFLLQHQTTQAGDTSEALKRAAAAGHVQVVAALIAHCHPNACTKEVLIHAAAAGHINVVDILLTSETDAVVAMLAAAKTQQRAVVHLIADRCGRNVVAEAIKKGGRGLSRSALDCIVSCDPHVAT</sequence>
<organism evidence="2 3">
    <name type="scientific">Aphanomyces stellatus</name>
    <dbReference type="NCBI Taxonomy" id="120398"/>
    <lineage>
        <taxon>Eukaryota</taxon>
        <taxon>Sar</taxon>
        <taxon>Stramenopiles</taxon>
        <taxon>Oomycota</taxon>
        <taxon>Saprolegniomycetes</taxon>
        <taxon>Saprolegniales</taxon>
        <taxon>Verrucalvaceae</taxon>
        <taxon>Aphanomyces</taxon>
    </lineage>
</organism>
<evidence type="ECO:0000313" key="2">
    <source>
        <dbReference type="EMBL" id="VFU00651.1"/>
    </source>
</evidence>
<reference evidence="2 3" key="1">
    <citation type="submission" date="2019-03" db="EMBL/GenBank/DDBJ databases">
        <authorList>
            <person name="Gaulin E."/>
            <person name="Dumas B."/>
        </authorList>
    </citation>
    <scope>NUCLEOTIDE SEQUENCE [LARGE SCALE GENOMIC DNA]</scope>
    <source>
        <strain evidence="2">CBS 568.67</strain>
    </source>
</reference>
<dbReference type="PANTHER" id="PTHR46586:SF3">
    <property type="entry name" value="ANKYRIN REPEAT-CONTAINING PROTEIN"/>
    <property type="match status" value="1"/>
</dbReference>
<dbReference type="InterPro" id="IPR036770">
    <property type="entry name" value="Ankyrin_rpt-contain_sf"/>
</dbReference>
<dbReference type="InterPro" id="IPR052050">
    <property type="entry name" value="SecEffector_AnkRepeat"/>
</dbReference>
<name>A0A485LQW1_9STRA</name>
<dbReference type="Gene3D" id="1.25.40.20">
    <property type="entry name" value="Ankyrin repeat-containing domain"/>
    <property type="match status" value="2"/>
</dbReference>
<dbReference type="EMBL" id="CAADRA010007364">
    <property type="protein sequence ID" value="VFU00651.1"/>
    <property type="molecule type" value="Genomic_DNA"/>
</dbReference>
<dbReference type="InterPro" id="IPR002110">
    <property type="entry name" value="Ankyrin_rpt"/>
</dbReference>
<accession>A0A485LQW1</accession>
<protein>
    <submittedName>
        <fullName evidence="2">Aste57867_24008 protein</fullName>
    </submittedName>
</protein>
<dbReference type="Proteomes" id="UP000332933">
    <property type="component" value="Unassembled WGS sequence"/>
</dbReference>
<reference evidence="1" key="2">
    <citation type="submission" date="2019-06" db="EMBL/GenBank/DDBJ databases">
        <title>Genomics analysis of Aphanomyces spp. identifies a new class of oomycete effector associated with host adaptation.</title>
        <authorList>
            <person name="Gaulin E."/>
        </authorList>
    </citation>
    <scope>NUCLEOTIDE SEQUENCE</scope>
    <source>
        <strain evidence="1">CBS 578.67</strain>
    </source>
</reference>